<dbReference type="RefSeq" id="XP_004510055.1">
    <property type="nucleotide sequence ID" value="XM_004509998.1"/>
</dbReference>
<dbReference type="PANTHER" id="PTHR46148:SF60">
    <property type="entry name" value="CHROMO DOMAIN-CONTAINING PROTEIN"/>
    <property type="match status" value="1"/>
</dbReference>
<dbReference type="Pfam" id="PF24626">
    <property type="entry name" value="SH3_Tf2-1"/>
    <property type="match status" value="1"/>
</dbReference>
<feature type="domain" description="Tf2-1-like SH3-like" evidence="1">
    <location>
        <begin position="24"/>
        <end position="88"/>
    </location>
</feature>
<reference evidence="3" key="2">
    <citation type="submission" date="2025-08" db="UniProtKB">
        <authorList>
            <consortium name="RefSeq"/>
        </authorList>
    </citation>
    <scope>IDENTIFICATION</scope>
    <source>
        <tissue evidence="3">Etiolated seedlings</tissue>
    </source>
</reference>
<evidence type="ECO:0000259" key="1">
    <source>
        <dbReference type="Pfam" id="PF24626"/>
    </source>
</evidence>
<proteinExistence type="predicted"/>
<name>A0A1S2YUB9_CICAR</name>
<dbReference type="GeneID" id="101506243"/>
<dbReference type="PANTHER" id="PTHR46148">
    <property type="entry name" value="CHROMO DOMAIN-CONTAINING PROTEIN"/>
    <property type="match status" value="1"/>
</dbReference>
<gene>
    <name evidence="3" type="primary">LOC101506243</name>
</gene>
<organism evidence="2 3">
    <name type="scientific">Cicer arietinum</name>
    <name type="common">Chickpea</name>
    <name type="synonym">Garbanzo</name>
    <dbReference type="NCBI Taxonomy" id="3827"/>
    <lineage>
        <taxon>Eukaryota</taxon>
        <taxon>Viridiplantae</taxon>
        <taxon>Streptophyta</taxon>
        <taxon>Embryophyta</taxon>
        <taxon>Tracheophyta</taxon>
        <taxon>Spermatophyta</taxon>
        <taxon>Magnoliopsida</taxon>
        <taxon>eudicotyledons</taxon>
        <taxon>Gunneridae</taxon>
        <taxon>Pentapetalae</taxon>
        <taxon>rosids</taxon>
        <taxon>fabids</taxon>
        <taxon>Fabales</taxon>
        <taxon>Fabaceae</taxon>
        <taxon>Papilionoideae</taxon>
        <taxon>50 kb inversion clade</taxon>
        <taxon>NPAAA clade</taxon>
        <taxon>Hologalegina</taxon>
        <taxon>IRL clade</taxon>
        <taxon>Cicereae</taxon>
        <taxon>Cicer</taxon>
    </lineage>
</organism>
<dbReference type="AlphaFoldDB" id="A0A1S2YUB9"/>
<dbReference type="PaxDb" id="3827-XP_004510055.1"/>
<dbReference type="KEGG" id="cam:101506243"/>
<dbReference type="eggNOG" id="KOG0017">
    <property type="taxonomic scope" value="Eukaryota"/>
</dbReference>
<evidence type="ECO:0000313" key="2">
    <source>
        <dbReference type="Proteomes" id="UP000087171"/>
    </source>
</evidence>
<accession>A0A1S2YUB9</accession>
<dbReference type="OrthoDB" id="1939135at2759"/>
<protein>
    <submittedName>
        <fullName evidence="3">Uncharacterized protein LOC101506243</fullName>
    </submittedName>
</protein>
<sequence>MKVSQDRQRSYADKHRRPLEFVQGDHVFLRVTPTIGVGRAIKSKKLTPKFFGPYQISARIGHVAYRISLPPILSEIHDVFHVSQLRKYIMGASHVIEPNTIQLKENFSFEVLPVRIDDKKIKRLRNKEVSLVKVTWNPTTRDATWELESKMREQHPDLFIDA</sequence>
<dbReference type="Proteomes" id="UP000087171">
    <property type="component" value="Chromosome Ca7"/>
</dbReference>
<evidence type="ECO:0000313" key="3">
    <source>
        <dbReference type="RefSeq" id="XP_004510055.1"/>
    </source>
</evidence>
<keyword evidence="2" id="KW-1185">Reference proteome</keyword>
<dbReference type="STRING" id="3827.A0A1S2YUB9"/>
<reference evidence="2" key="1">
    <citation type="journal article" date="2013" name="Nat. Biotechnol.">
        <title>Draft genome sequence of chickpea (Cicer arietinum) provides a resource for trait improvement.</title>
        <authorList>
            <person name="Varshney R.K."/>
            <person name="Song C."/>
            <person name="Saxena R.K."/>
            <person name="Azam S."/>
            <person name="Yu S."/>
            <person name="Sharpe A.G."/>
            <person name="Cannon S."/>
            <person name="Baek J."/>
            <person name="Rosen B.D."/>
            <person name="Tar'an B."/>
            <person name="Millan T."/>
            <person name="Zhang X."/>
            <person name="Ramsay L.D."/>
            <person name="Iwata A."/>
            <person name="Wang Y."/>
            <person name="Nelson W."/>
            <person name="Farmer A.D."/>
            <person name="Gaur P.M."/>
            <person name="Soderlund C."/>
            <person name="Penmetsa R.V."/>
            <person name="Xu C."/>
            <person name="Bharti A.K."/>
            <person name="He W."/>
            <person name="Winter P."/>
            <person name="Zhao S."/>
            <person name="Hane J.K."/>
            <person name="Carrasquilla-Garcia N."/>
            <person name="Condie J.A."/>
            <person name="Upadhyaya H.D."/>
            <person name="Luo M.C."/>
            <person name="Thudi M."/>
            <person name="Gowda C.L."/>
            <person name="Singh N.P."/>
            <person name="Lichtenzveig J."/>
            <person name="Gali K.K."/>
            <person name="Rubio J."/>
            <person name="Nadarajan N."/>
            <person name="Dolezel J."/>
            <person name="Bansal K.C."/>
            <person name="Xu X."/>
            <person name="Edwards D."/>
            <person name="Zhang G."/>
            <person name="Kahl G."/>
            <person name="Gil J."/>
            <person name="Singh K.B."/>
            <person name="Datta S.K."/>
            <person name="Jackson S.A."/>
            <person name="Wang J."/>
            <person name="Cook D.R."/>
        </authorList>
    </citation>
    <scope>NUCLEOTIDE SEQUENCE [LARGE SCALE GENOMIC DNA]</scope>
    <source>
        <strain evidence="2">cv. CDC Frontier</strain>
    </source>
</reference>
<dbReference type="InterPro" id="IPR056924">
    <property type="entry name" value="SH3_Tf2-1"/>
</dbReference>